<feature type="region of interest" description="Disordered" evidence="1">
    <location>
        <begin position="172"/>
        <end position="236"/>
    </location>
</feature>
<evidence type="ECO:0008006" key="4">
    <source>
        <dbReference type="Google" id="ProtNLM"/>
    </source>
</evidence>
<evidence type="ECO:0000313" key="2">
    <source>
        <dbReference type="EMBL" id="KAG2652789.1"/>
    </source>
</evidence>
<keyword evidence="3" id="KW-1185">Reference proteome</keyword>
<organism evidence="2 3">
    <name type="scientific">Panicum virgatum</name>
    <name type="common">Blackwell switchgrass</name>
    <dbReference type="NCBI Taxonomy" id="38727"/>
    <lineage>
        <taxon>Eukaryota</taxon>
        <taxon>Viridiplantae</taxon>
        <taxon>Streptophyta</taxon>
        <taxon>Embryophyta</taxon>
        <taxon>Tracheophyta</taxon>
        <taxon>Spermatophyta</taxon>
        <taxon>Magnoliopsida</taxon>
        <taxon>Liliopsida</taxon>
        <taxon>Poales</taxon>
        <taxon>Poaceae</taxon>
        <taxon>PACMAD clade</taxon>
        <taxon>Panicoideae</taxon>
        <taxon>Panicodae</taxon>
        <taxon>Paniceae</taxon>
        <taxon>Panicinae</taxon>
        <taxon>Panicum</taxon>
        <taxon>Panicum sect. Hiantes</taxon>
    </lineage>
</organism>
<feature type="compositionally biased region" description="Basic and acidic residues" evidence="1">
    <location>
        <begin position="193"/>
        <end position="228"/>
    </location>
</feature>
<dbReference type="Proteomes" id="UP000823388">
    <property type="component" value="Chromosome 1N"/>
</dbReference>
<feature type="compositionally biased region" description="Acidic residues" evidence="1">
    <location>
        <begin position="174"/>
        <end position="192"/>
    </location>
</feature>
<name>A0A8T0XBH3_PANVG</name>
<evidence type="ECO:0000256" key="1">
    <source>
        <dbReference type="SAM" id="MobiDB-lite"/>
    </source>
</evidence>
<sequence>MTATSLVRIVEGEVSADLLKKELARILPVKWEWVVTEHGKKEFIVPFPSKVELDMLTAIKRVPTDNNEGLLYFEEWSEEIKPKKKLPKVWVHIYGVPHEIRSFLPLWAIGSILGATLKVDMNHLRNTGVVRLLVVVFDPDNIPDETDIVINKPDGSYMYPIYFKLEEIIKDSDPDNLDDDDLLGDDEAQQEDQEMRDINNDENKGEEQATGDQHGEQHSSSSAKDHSQKTNSLSPVVTDPVQANIVETSGDVVVPQAEFLVVTCGTWAALDETEKPGGQTDDKVQVEAQETTVCHVEACASTMIAEDVVGTPVLHDPELMVGVDAVGTTAVLCDSQVADTAISAASTMLGEAETTPVVFAPAKILCMLDAEGVIAEDDEGDLGIAESITAD</sequence>
<gene>
    <name evidence="2" type="ORF">PVAP13_1NG379600</name>
</gene>
<dbReference type="PANTHER" id="PTHR33170">
    <property type="entry name" value="DUF4283 DOMAIN-CONTAINING PROTEIN-RELATED"/>
    <property type="match status" value="1"/>
</dbReference>
<protein>
    <recommendedName>
        <fullName evidence="4">DUF4283 domain-containing protein</fullName>
    </recommendedName>
</protein>
<evidence type="ECO:0000313" key="3">
    <source>
        <dbReference type="Proteomes" id="UP000823388"/>
    </source>
</evidence>
<dbReference type="AlphaFoldDB" id="A0A8T0XBH3"/>
<comment type="caution">
    <text evidence="2">The sequence shown here is derived from an EMBL/GenBank/DDBJ whole genome shotgun (WGS) entry which is preliminary data.</text>
</comment>
<accession>A0A8T0XBH3</accession>
<reference evidence="2" key="1">
    <citation type="submission" date="2020-05" db="EMBL/GenBank/DDBJ databases">
        <title>WGS assembly of Panicum virgatum.</title>
        <authorList>
            <person name="Lovell J.T."/>
            <person name="Jenkins J."/>
            <person name="Shu S."/>
            <person name="Juenger T.E."/>
            <person name="Schmutz J."/>
        </authorList>
    </citation>
    <scope>NUCLEOTIDE SEQUENCE</scope>
    <source>
        <strain evidence="2">AP13</strain>
    </source>
</reference>
<dbReference type="EMBL" id="CM029038">
    <property type="protein sequence ID" value="KAG2652789.1"/>
    <property type="molecule type" value="Genomic_DNA"/>
</dbReference>
<dbReference type="PANTHER" id="PTHR33170:SF50">
    <property type="entry name" value="DUF4283 DOMAIN-CONTAINING PROTEIN"/>
    <property type="match status" value="1"/>
</dbReference>
<proteinExistence type="predicted"/>